<reference evidence="11 12" key="1">
    <citation type="submission" date="2019-04" db="EMBL/GenBank/DDBJ databases">
        <title>An improved genome assembly and genetic linkage map for asparagus bean, Vigna unguiculata ssp. sesquipedialis.</title>
        <authorList>
            <person name="Xia Q."/>
            <person name="Zhang R."/>
            <person name="Dong Y."/>
        </authorList>
    </citation>
    <scope>NUCLEOTIDE SEQUENCE [LARGE SCALE GENOMIC DNA]</scope>
    <source>
        <tissue evidence="11">Leaf</tissue>
    </source>
</reference>
<feature type="region of interest" description="Disordered" evidence="8">
    <location>
        <begin position="318"/>
        <end position="346"/>
    </location>
</feature>
<evidence type="ECO:0000256" key="3">
    <source>
        <dbReference type="ARBA" id="ARBA00022729"/>
    </source>
</evidence>
<dbReference type="SUPFAM" id="SSF52058">
    <property type="entry name" value="L domain-like"/>
    <property type="match status" value="1"/>
</dbReference>
<dbReference type="Gene3D" id="3.30.200.20">
    <property type="entry name" value="Phosphorylase Kinase, domain 1"/>
    <property type="match status" value="1"/>
</dbReference>
<evidence type="ECO:0000256" key="9">
    <source>
        <dbReference type="SAM" id="Phobius"/>
    </source>
</evidence>
<dbReference type="PROSITE" id="PS50011">
    <property type="entry name" value="PROTEIN_KINASE_DOM"/>
    <property type="match status" value="1"/>
</dbReference>
<dbReference type="PANTHER" id="PTHR46084">
    <property type="entry name" value="PROTEIN MALE DISCOVERER 2"/>
    <property type="match status" value="1"/>
</dbReference>
<sequence>MSRVLSLPKRHCLHIAMESIWGPYGLWLRIYVGLISLWGTQLCLSLNDEGLSLLEFRGRITSDPFHALANWNPNDCNPCQWFGVRCVGGKVRKLVLPELSLEGTLAPELGKLSHLKSLILYKNSFAGTIPEELGDLNKLELFDLRGNNMTGCVPAEIGHLLLSEQLLICDKKCEGSDSKEVGKVRLLCSISRSTPLTTLSLGKNRKVAPRNYKQWNEADSSFIPLKVALKKYANAVLAVALPLLKLVKATPHAYVEKWCGILSGSDDSEIDQNVENLVNSARRKLLDESSNLAAAPFNGPTIQISSIPITQSSGAFPAYPDTNKNQNHSPAQLPSPSTDQPSQPTSANVASGKLWEYIIIIAGVAVLVIIIFIMLCIWRKRAAKVIKPWKTGISGQLQKAFITGVPKLNQAELETACEDFSNIINTFDECTIYKGTLSSGVEIAVDSTIVKSARDWSKTMETAYRKKIATLSRVNHKNFTNLIGYCDEEEPFTRMMVFEYAPNGSLFEHLHVKEVEHLDWSARMRVIMGTAYCLQYMHHDLNPPVAHSNLNSIAILLTDDFAAKISEIAFGKNVSSQANTPGHESQKGDLPPHADPETDVYNFGVLLLEIISGKLPYSEEHGNITDWAGEHLNNKQSVSNLIDPSLESFKEEELDVICEVIKECLQSDARLRPTMKDLAPRLREVLHVSPEQAVPRLSPLWWAELEILSLETS</sequence>
<dbReference type="InterPro" id="IPR001245">
    <property type="entry name" value="Ser-Thr/Tyr_kinase_cat_dom"/>
</dbReference>
<dbReference type="EMBL" id="CP039346">
    <property type="protein sequence ID" value="QCD84474.1"/>
    <property type="molecule type" value="Genomic_DNA"/>
</dbReference>
<gene>
    <name evidence="11" type="ORF">DEO72_LG2g4828</name>
</gene>
<keyword evidence="12" id="KW-1185">Reference proteome</keyword>
<feature type="region of interest" description="Disordered" evidence="8">
    <location>
        <begin position="575"/>
        <end position="594"/>
    </location>
</feature>
<feature type="domain" description="Protein kinase" evidence="10">
    <location>
        <begin position="383"/>
        <end position="686"/>
    </location>
</feature>
<keyword evidence="2 9" id="KW-0812">Transmembrane</keyword>
<evidence type="ECO:0000256" key="6">
    <source>
        <dbReference type="ARBA" id="ARBA00023136"/>
    </source>
</evidence>
<feature type="transmembrane region" description="Helical" evidence="9">
    <location>
        <begin position="354"/>
        <end position="378"/>
    </location>
</feature>
<keyword evidence="11" id="KW-0808">Transferase</keyword>
<keyword evidence="4" id="KW-0677">Repeat</keyword>
<proteinExistence type="predicted"/>
<feature type="compositionally biased region" description="Polar residues" evidence="8">
    <location>
        <begin position="322"/>
        <end position="332"/>
    </location>
</feature>
<dbReference type="SUPFAM" id="SSF56112">
    <property type="entry name" value="Protein kinase-like (PK-like)"/>
    <property type="match status" value="1"/>
</dbReference>
<dbReference type="GO" id="GO:0012505">
    <property type="term" value="C:endomembrane system"/>
    <property type="evidence" value="ECO:0007669"/>
    <property type="project" value="UniProtKB-SubCell"/>
</dbReference>
<dbReference type="GO" id="GO:0005524">
    <property type="term" value="F:ATP binding"/>
    <property type="evidence" value="ECO:0007669"/>
    <property type="project" value="InterPro"/>
</dbReference>
<evidence type="ECO:0000256" key="7">
    <source>
        <dbReference type="ARBA" id="ARBA00046288"/>
    </source>
</evidence>
<dbReference type="Gene3D" id="1.10.510.10">
    <property type="entry name" value="Transferase(Phosphotransferase) domain 1"/>
    <property type="match status" value="1"/>
</dbReference>
<keyword evidence="3" id="KW-0732">Signal</keyword>
<evidence type="ECO:0000256" key="4">
    <source>
        <dbReference type="ARBA" id="ARBA00022737"/>
    </source>
</evidence>
<evidence type="ECO:0000256" key="2">
    <source>
        <dbReference type="ARBA" id="ARBA00022692"/>
    </source>
</evidence>
<name>A0A4D6L7S8_VIGUN</name>
<comment type="subcellular location">
    <subcellularLocation>
        <location evidence="7">Endomembrane system</location>
        <topology evidence="7">Single-pass type I membrane protein</topology>
    </subcellularLocation>
</comment>
<dbReference type="FunFam" id="3.30.200.20:FF:000489">
    <property type="entry name" value="Inactive receptor-like serine/threonine-protein kinase"/>
    <property type="match status" value="1"/>
</dbReference>
<dbReference type="Pfam" id="PF00560">
    <property type="entry name" value="LRR_1"/>
    <property type="match status" value="1"/>
</dbReference>
<organism evidence="11 12">
    <name type="scientific">Vigna unguiculata</name>
    <name type="common">Cowpea</name>
    <dbReference type="NCBI Taxonomy" id="3917"/>
    <lineage>
        <taxon>Eukaryota</taxon>
        <taxon>Viridiplantae</taxon>
        <taxon>Streptophyta</taxon>
        <taxon>Embryophyta</taxon>
        <taxon>Tracheophyta</taxon>
        <taxon>Spermatophyta</taxon>
        <taxon>Magnoliopsida</taxon>
        <taxon>eudicotyledons</taxon>
        <taxon>Gunneridae</taxon>
        <taxon>Pentapetalae</taxon>
        <taxon>rosids</taxon>
        <taxon>fabids</taxon>
        <taxon>Fabales</taxon>
        <taxon>Fabaceae</taxon>
        <taxon>Papilionoideae</taxon>
        <taxon>50 kb inversion clade</taxon>
        <taxon>NPAAA clade</taxon>
        <taxon>indigoferoid/millettioid clade</taxon>
        <taxon>Phaseoleae</taxon>
        <taxon>Vigna</taxon>
    </lineage>
</organism>
<evidence type="ECO:0000313" key="11">
    <source>
        <dbReference type="EMBL" id="QCD84474.1"/>
    </source>
</evidence>
<dbReference type="InterPro" id="IPR032675">
    <property type="entry name" value="LRR_dom_sf"/>
</dbReference>
<dbReference type="InterPro" id="IPR011009">
    <property type="entry name" value="Kinase-like_dom_sf"/>
</dbReference>
<keyword evidence="11" id="KW-0418">Kinase</keyword>
<dbReference type="Pfam" id="PF07714">
    <property type="entry name" value="PK_Tyr_Ser-Thr"/>
    <property type="match status" value="1"/>
</dbReference>
<evidence type="ECO:0000256" key="5">
    <source>
        <dbReference type="ARBA" id="ARBA00022989"/>
    </source>
</evidence>
<dbReference type="FunFam" id="3.80.10.10:FF:000129">
    <property type="entry name" value="Leucine-rich repeat receptor-like kinase"/>
    <property type="match status" value="1"/>
</dbReference>
<feature type="compositionally biased region" description="Basic and acidic residues" evidence="8">
    <location>
        <begin position="584"/>
        <end position="594"/>
    </location>
</feature>
<dbReference type="Pfam" id="PF08263">
    <property type="entry name" value="LRRNT_2"/>
    <property type="match status" value="1"/>
</dbReference>
<keyword evidence="1" id="KW-0433">Leucine-rich repeat</keyword>
<dbReference type="Gene3D" id="3.80.10.10">
    <property type="entry name" value="Ribonuclease Inhibitor"/>
    <property type="match status" value="1"/>
</dbReference>
<dbReference type="InterPro" id="IPR000719">
    <property type="entry name" value="Prot_kinase_dom"/>
</dbReference>
<dbReference type="GO" id="GO:0004672">
    <property type="term" value="F:protein kinase activity"/>
    <property type="evidence" value="ECO:0007669"/>
    <property type="project" value="InterPro"/>
</dbReference>
<accession>A0A4D6L7S8</accession>
<evidence type="ECO:0000259" key="10">
    <source>
        <dbReference type="PROSITE" id="PS50011"/>
    </source>
</evidence>
<evidence type="ECO:0000256" key="8">
    <source>
        <dbReference type="SAM" id="MobiDB-lite"/>
    </source>
</evidence>
<evidence type="ECO:0000256" key="1">
    <source>
        <dbReference type="ARBA" id="ARBA00022614"/>
    </source>
</evidence>
<protein>
    <submittedName>
        <fullName evidence="11">Serine/threonine kinase</fullName>
    </submittedName>
</protein>
<feature type="compositionally biased region" description="Low complexity" evidence="8">
    <location>
        <begin position="334"/>
        <end position="346"/>
    </location>
</feature>
<dbReference type="AlphaFoldDB" id="A0A4D6L7S8"/>
<keyword evidence="5 9" id="KW-1133">Transmembrane helix</keyword>
<dbReference type="InterPro" id="IPR001611">
    <property type="entry name" value="Leu-rich_rpt"/>
</dbReference>
<dbReference type="Proteomes" id="UP000501690">
    <property type="component" value="Linkage Group LG2"/>
</dbReference>
<dbReference type="InterPro" id="IPR013210">
    <property type="entry name" value="LRR_N_plant-typ"/>
</dbReference>
<dbReference type="PANTHER" id="PTHR46084:SF1">
    <property type="entry name" value="PROTEIN MALE DISCOVERER 2"/>
    <property type="match status" value="1"/>
</dbReference>
<keyword evidence="6 9" id="KW-0472">Membrane</keyword>
<evidence type="ECO:0000313" key="12">
    <source>
        <dbReference type="Proteomes" id="UP000501690"/>
    </source>
</evidence>